<reference evidence="1 2" key="1">
    <citation type="journal article" date="2010" name="ChemBioChem">
        <title>Cloning and characterization of the biosynthetic gene cluster of 16-membered macrolide antibiotic FD-891: involvement of a dual functional cytochrome P450 monooxygenase catalyzing epoxidation and hydroxylation.</title>
        <authorList>
            <person name="Kudo F."/>
            <person name="Motegi A."/>
            <person name="Mizoue K."/>
            <person name="Eguchi T."/>
        </authorList>
    </citation>
    <scope>NUCLEOTIDE SEQUENCE [LARGE SCALE GENOMIC DNA]</scope>
    <source>
        <strain evidence="1 2">A-8890</strain>
    </source>
</reference>
<organism evidence="1 2">
    <name type="scientific">Streptomyces graminofaciens</name>
    <dbReference type="NCBI Taxonomy" id="68212"/>
    <lineage>
        <taxon>Bacteria</taxon>
        <taxon>Bacillati</taxon>
        <taxon>Actinomycetota</taxon>
        <taxon>Actinomycetes</taxon>
        <taxon>Kitasatosporales</taxon>
        <taxon>Streptomycetaceae</taxon>
        <taxon>Streptomyces</taxon>
    </lineage>
</organism>
<evidence type="ECO:0000313" key="1">
    <source>
        <dbReference type="EMBL" id="BBC35216.1"/>
    </source>
</evidence>
<dbReference type="EMBL" id="AP018448">
    <property type="protein sequence ID" value="BBC35216.1"/>
    <property type="molecule type" value="Genomic_DNA"/>
</dbReference>
<dbReference type="RefSeq" id="WP_286255396.1">
    <property type="nucleotide sequence ID" value="NZ_AP018448.1"/>
</dbReference>
<proteinExistence type="predicted"/>
<accession>A0ABM7FG33</accession>
<reference evidence="1 2" key="2">
    <citation type="journal article" date="2023" name="ChemBioChem">
        <title>Acyltransferase Domain Exchange between Two Independent Type I Polyketide Synthases in the Same Producer Strain of Macrolide Antibiotics.</title>
        <authorList>
            <person name="Kudo F."/>
            <person name="Kishikawa K."/>
            <person name="Tsuboi K."/>
            <person name="Kido T."/>
            <person name="Usui T."/>
            <person name="Hashimoto J."/>
            <person name="Shin-Ya K."/>
            <person name="Miyanaga A."/>
            <person name="Eguchi T."/>
        </authorList>
    </citation>
    <scope>NUCLEOTIDE SEQUENCE [LARGE SCALE GENOMIC DNA]</scope>
    <source>
        <strain evidence="1 2">A-8890</strain>
    </source>
</reference>
<name>A0ABM7FG33_9ACTN</name>
<protein>
    <submittedName>
        <fullName evidence="1">Uncharacterized protein</fullName>
    </submittedName>
</protein>
<gene>
    <name evidence="1" type="ORF">SGFS_065100</name>
</gene>
<dbReference type="Proteomes" id="UP001321542">
    <property type="component" value="Chromosome"/>
</dbReference>
<sequence length="94" mass="10524">MTVSTERAGATTVPAAGPTGRLADLLNEIRRQRGRWNSTRTVRLYRRLDSTADLPDTKIRAVARGDLHDLAAWGYLTLHDEPSNRFYTLKGGRT</sequence>
<evidence type="ECO:0000313" key="2">
    <source>
        <dbReference type="Proteomes" id="UP001321542"/>
    </source>
</evidence>
<keyword evidence="2" id="KW-1185">Reference proteome</keyword>